<dbReference type="EMBL" id="KN834004">
    <property type="protein sequence ID" value="KIK13298.1"/>
    <property type="molecule type" value="Genomic_DNA"/>
</dbReference>
<reference evidence="2 3" key="1">
    <citation type="submission" date="2014-04" db="EMBL/GenBank/DDBJ databases">
        <authorList>
            <consortium name="DOE Joint Genome Institute"/>
            <person name="Kuo A."/>
            <person name="Kohler A."/>
            <person name="Costa M.D."/>
            <person name="Nagy L.G."/>
            <person name="Floudas D."/>
            <person name="Copeland A."/>
            <person name="Barry K.W."/>
            <person name="Cichocki N."/>
            <person name="Veneault-Fourrey C."/>
            <person name="LaButti K."/>
            <person name="Lindquist E.A."/>
            <person name="Lipzen A."/>
            <person name="Lundell T."/>
            <person name="Morin E."/>
            <person name="Murat C."/>
            <person name="Sun H."/>
            <person name="Tunlid A."/>
            <person name="Henrissat B."/>
            <person name="Grigoriev I.V."/>
            <person name="Hibbett D.S."/>
            <person name="Martin F."/>
            <person name="Nordberg H.P."/>
            <person name="Cantor M.N."/>
            <person name="Hua S.X."/>
        </authorList>
    </citation>
    <scope>NUCLEOTIDE SEQUENCE [LARGE SCALE GENOMIC DNA]</scope>
    <source>
        <strain evidence="2 3">441</strain>
    </source>
</reference>
<accession>A0A0C9YZM9</accession>
<protein>
    <submittedName>
        <fullName evidence="2">Unplaced genomic scaffold scaffold_320, whole genome shotgun sequence</fullName>
    </submittedName>
</protein>
<evidence type="ECO:0000256" key="1">
    <source>
        <dbReference type="SAM" id="MobiDB-lite"/>
    </source>
</evidence>
<evidence type="ECO:0000313" key="3">
    <source>
        <dbReference type="Proteomes" id="UP000054018"/>
    </source>
</evidence>
<name>A0A0C9YZM9_9AGAM</name>
<feature type="region of interest" description="Disordered" evidence="1">
    <location>
        <begin position="141"/>
        <end position="213"/>
    </location>
</feature>
<evidence type="ECO:0000313" key="2">
    <source>
        <dbReference type="EMBL" id="KIK13298.1"/>
    </source>
</evidence>
<gene>
    <name evidence="2" type="ORF">PISMIDRAFT_18080</name>
</gene>
<keyword evidence="3" id="KW-1185">Reference proteome</keyword>
<sequence>MSMTKTTPSTAPAYVLPNLACAAMPGMWATNMAKLEALLEEMLKVDGDEEVVCGWLGSYEELSVSMENLHGYTHNMSTMVPEYSESAQSMLQGALPALLAIQNWFPKHMAKTKMKTMQPMPSATQVSSEVRQSQCQLEKAAAVGEEPKDTAHSNESTTIEGEAASPCEVSGPEQGQDLVIERPTDVTQGLGGGDKSALKVSQGADEPCEQCVK</sequence>
<proteinExistence type="predicted"/>
<dbReference type="HOGENOM" id="CLU_043570_0_1_1"/>
<organism evidence="2 3">
    <name type="scientific">Pisolithus microcarpus 441</name>
    <dbReference type="NCBI Taxonomy" id="765257"/>
    <lineage>
        <taxon>Eukaryota</taxon>
        <taxon>Fungi</taxon>
        <taxon>Dikarya</taxon>
        <taxon>Basidiomycota</taxon>
        <taxon>Agaricomycotina</taxon>
        <taxon>Agaricomycetes</taxon>
        <taxon>Agaricomycetidae</taxon>
        <taxon>Boletales</taxon>
        <taxon>Sclerodermatineae</taxon>
        <taxon>Pisolithaceae</taxon>
        <taxon>Pisolithus</taxon>
    </lineage>
</organism>
<reference evidence="3" key="2">
    <citation type="submission" date="2015-01" db="EMBL/GenBank/DDBJ databases">
        <title>Evolutionary Origins and Diversification of the Mycorrhizal Mutualists.</title>
        <authorList>
            <consortium name="DOE Joint Genome Institute"/>
            <consortium name="Mycorrhizal Genomics Consortium"/>
            <person name="Kohler A."/>
            <person name="Kuo A."/>
            <person name="Nagy L.G."/>
            <person name="Floudas D."/>
            <person name="Copeland A."/>
            <person name="Barry K.W."/>
            <person name="Cichocki N."/>
            <person name="Veneault-Fourrey C."/>
            <person name="LaButti K."/>
            <person name="Lindquist E.A."/>
            <person name="Lipzen A."/>
            <person name="Lundell T."/>
            <person name="Morin E."/>
            <person name="Murat C."/>
            <person name="Riley R."/>
            <person name="Ohm R."/>
            <person name="Sun H."/>
            <person name="Tunlid A."/>
            <person name="Henrissat B."/>
            <person name="Grigoriev I.V."/>
            <person name="Hibbett D.S."/>
            <person name="Martin F."/>
        </authorList>
    </citation>
    <scope>NUCLEOTIDE SEQUENCE [LARGE SCALE GENOMIC DNA]</scope>
    <source>
        <strain evidence="3">441</strain>
    </source>
</reference>
<dbReference type="AlphaFoldDB" id="A0A0C9YZM9"/>
<dbReference type="Proteomes" id="UP000054018">
    <property type="component" value="Unassembled WGS sequence"/>
</dbReference>